<reference evidence="2" key="1">
    <citation type="submission" date="2023-12" db="EMBL/GenBank/DDBJ databases">
        <title>Genome assembly of Anisodus tanguticus.</title>
        <authorList>
            <person name="Wang Y.-J."/>
        </authorList>
    </citation>
    <scope>NUCLEOTIDE SEQUENCE</scope>
    <source>
        <strain evidence="2">KB-2021</strain>
        <tissue evidence="2">Leaf</tissue>
    </source>
</reference>
<organism evidence="2 3">
    <name type="scientific">Anisodus tanguticus</name>
    <dbReference type="NCBI Taxonomy" id="243964"/>
    <lineage>
        <taxon>Eukaryota</taxon>
        <taxon>Viridiplantae</taxon>
        <taxon>Streptophyta</taxon>
        <taxon>Embryophyta</taxon>
        <taxon>Tracheophyta</taxon>
        <taxon>Spermatophyta</taxon>
        <taxon>Magnoliopsida</taxon>
        <taxon>eudicotyledons</taxon>
        <taxon>Gunneridae</taxon>
        <taxon>Pentapetalae</taxon>
        <taxon>asterids</taxon>
        <taxon>lamiids</taxon>
        <taxon>Solanales</taxon>
        <taxon>Solanaceae</taxon>
        <taxon>Solanoideae</taxon>
        <taxon>Hyoscyameae</taxon>
        <taxon>Anisodus</taxon>
    </lineage>
</organism>
<keyword evidence="3" id="KW-1185">Reference proteome</keyword>
<proteinExistence type="predicted"/>
<dbReference type="AlphaFoldDB" id="A0AAE1RUN1"/>
<name>A0AAE1RUN1_9SOLA</name>
<protein>
    <submittedName>
        <fullName evidence="2">Uncharacterized protein</fullName>
    </submittedName>
</protein>
<evidence type="ECO:0000256" key="1">
    <source>
        <dbReference type="SAM" id="MobiDB-lite"/>
    </source>
</evidence>
<dbReference type="EMBL" id="JAVYJV010000012">
    <property type="protein sequence ID" value="KAK4357351.1"/>
    <property type="molecule type" value="Genomic_DNA"/>
</dbReference>
<feature type="compositionally biased region" description="Basic and acidic residues" evidence="1">
    <location>
        <begin position="58"/>
        <end position="69"/>
    </location>
</feature>
<accession>A0AAE1RUN1</accession>
<gene>
    <name evidence="2" type="ORF">RND71_022961</name>
</gene>
<evidence type="ECO:0000313" key="3">
    <source>
        <dbReference type="Proteomes" id="UP001291623"/>
    </source>
</evidence>
<dbReference type="Proteomes" id="UP001291623">
    <property type="component" value="Unassembled WGS sequence"/>
</dbReference>
<evidence type="ECO:0000313" key="2">
    <source>
        <dbReference type="EMBL" id="KAK4357351.1"/>
    </source>
</evidence>
<feature type="region of interest" description="Disordered" evidence="1">
    <location>
        <begin position="33"/>
        <end position="69"/>
    </location>
</feature>
<comment type="caution">
    <text evidence="2">The sequence shown here is derived from an EMBL/GenBank/DDBJ whole genome shotgun (WGS) entry which is preliminary data.</text>
</comment>
<sequence>MSLEERQARFHIVPPLFGLKPNLAEMINGRKAKEKAEEIHEPGPYLVNTTKQVPHVMENNREDQDDTSYKDCEEDLYMVNTYGDYVHSASDDEHMKSEDHH</sequence>